<name>A0A3A9JH43_9PROT</name>
<dbReference type="RefSeq" id="WP_120637824.1">
    <property type="nucleotide sequence ID" value="NZ_RAQU01000036.1"/>
</dbReference>
<dbReference type="OrthoDB" id="7266513at2"/>
<protein>
    <submittedName>
        <fullName evidence="2">Uncharacterized protein</fullName>
    </submittedName>
</protein>
<evidence type="ECO:0000256" key="1">
    <source>
        <dbReference type="SAM" id="MobiDB-lite"/>
    </source>
</evidence>
<comment type="caution">
    <text evidence="2">The sequence shown here is derived from an EMBL/GenBank/DDBJ whole genome shotgun (WGS) entry which is preliminary data.</text>
</comment>
<dbReference type="AlphaFoldDB" id="A0A3A9JH43"/>
<dbReference type="Proteomes" id="UP000274097">
    <property type="component" value="Unassembled WGS sequence"/>
</dbReference>
<gene>
    <name evidence="2" type="ORF">D6Z83_08100</name>
    <name evidence="3" type="ORF">EBE87_23210</name>
</gene>
<accession>A0A3A9JH43</accession>
<dbReference type="Proteomes" id="UP000278036">
    <property type="component" value="Unassembled WGS sequence"/>
</dbReference>
<reference evidence="2 5" key="1">
    <citation type="submission" date="2018-09" db="EMBL/GenBank/DDBJ databases">
        <title>Roseomonas sp. nov., isolated from feces of Tibetan antelopes in the Qinghai-Tibet plateau, China.</title>
        <authorList>
            <person name="Tian Z."/>
        </authorList>
    </citation>
    <scope>NUCLEOTIDE SEQUENCE [LARGE SCALE GENOMIC DNA]</scope>
    <source>
        <strain evidence="3 4">Z23</strain>
        <strain evidence="2 5">Z24</strain>
    </source>
</reference>
<dbReference type="EMBL" id="RAQU01000036">
    <property type="protein sequence ID" value="RKK04661.1"/>
    <property type="molecule type" value="Genomic_DNA"/>
</dbReference>
<keyword evidence="4" id="KW-1185">Reference proteome</keyword>
<dbReference type="EMBL" id="RFLX01000032">
    <property type="protein sequence ID" value="RMI17336.1"/>
    <property type="molecule type" value="Genomic_DNA"/>
</dbReference>
<organism evidence="2 5">
    <name type="scientific">Teichococcus wenyumeiae</name>
    <dbReference type="NCBI Taxonomy" id="2478470"/>
    <lineage>
        <taxon>Bacteria</taxon>
        <taxon>Pseudomonadati</taxon>
        <taxon>Pseudomonadota</taxon>
        <taxon>Alphaproteobacteria</taxon>
        <taxon>Acetobacterales</taxon>
        <taxon>Roseomonadaceae</taxon>
        <taxon>Roseomonas</taxon>
    </lineage>
</organism>
<evidence type="ECO:0000313" key="2">
    <source>
        <dbReference type="EMBL" id="RKK04661.1"/>
    </source>
</evidence>
<evidence type="ECO:0000313" key="3">
    <source>
        <dbReference type="EMBL" id="RMI17336.1"/>
    </source>
</evidence>
<sequence>MAPIGSPAFLNRAVFWALDLTPRTPAARALVATLVEQVLTAELAPQTRRNQRHTAGLLKLRQAVGAMVGGLLRAWWHPDGPRPAWRSNQAESFTPKAAPADASAAAITDPVQTVGRRVFKTVIEVLKAEALIVHHGGVRLPPTHRFRMGQGGKGKSARYWPTDALLQLAQAHGLTPTTIRAAFRAPTPRRAPQPRALLELRPFRKQPWDAWRDAAPPGSGGAMAEPSGAEPAAGWRDLEDDVAAQNALAAAIPVRFPDETPCYPPQWYRVFSGSRLLQGRWYAVGNGGDAGAGHVSSYASLGAAQRARLQIGGEAVVELDVSASHLALLLGLLGSPPPDGNPYEGHGFARPVVKQWVMEACGKGRPPTFWSRSLAPDVVAQLPPIKDVGAAVMRRFPALAQPALVVPEELVAQVGQPAHHLVTHYLAAREAEAMTLAMRLLRQQGILALPVHDSLIVPVSTEAQTHHAITKGYLTVCGLSPRIKRK</sequence>
<feature type="region of interest" description="Disordered" evidence="1">
    <location>
        <begin position="212"/>
        <end position="233"/>
    </location>
</feature>
<evidence type="ECO:0000313" key="4">
    <source>
        <dbReference type="Proteomes" id="UP000274097"/>
    </source>
</evidence>
<evidence type="ECO:0000313" key="5">
    <source>
        <dbReference type="Proteomes" id="UP000278036"/>
    </source>
</evidence>
<proteinExistence type="predicted"/>
<dbReference type="InParanoid" id="A0A3A9JH43"/>